<accession>A0A1W1H1S9</accession>
<feature type="domain" description="Acyltransferase 3" evidence="2">
    <location>
        <begin position="16"/>
        <end position="346"/>
    </location>
</feature>
<dbReference type="GO" id="GO:0016787">
    <property type="term" value="F:hydrolase activity"/>
    <property type="evidence" value="ECO:0007669"/>
    <property type="project" value="UniProtKB-KW"/>
</dbReference>
<dbReference type="PANTHER" id="PTHR23028:SF53">
    <property type="entry name" value="ACYL_TRANSF_3 DOMAIN-CONTAINING PROTEIN"/>
    <property type="match status" value="1"/>
</dbReference>
<feature type="transmembrane region" description="Helical" evidence="1">
    <location>
        <begin position="92"/>
        <end position="108"/>
    </location>
</feature>
<keyword evidence="1" id="KW-0812">Transmembrane</keyword>
<dbReference type="InterPro" id="IPR050879">
    <property type="entry name" value="Acyltransferase_3"/>
</dbReference>
<protein>
    <submittedName>
        <fullName evidence="3">Peptidoglycan/LPS O-acetylase OafA/YrhL, contains acyltransferase and SGNH-hydrolase domains</fullName>
    </submittedName>
</protein>
<dbReference type="AlphaFoldDB" id="A0A1W1H1S9"/>
<keyword evidence="3" id="KW-0378">Hydrolase</keyword>
<sequence>MKGVDPIDLKGKQRLAFLDSLRGLAAAYVVIYHMALIPQPQLLLPRWIETFTLMGGTGVTLFFIVSAFSLYYTMPLRQAGGAPLKAFYLHRFLRIAPLFYFMLVVTVLRDTWVFDNHHSLQGVMASALFVFNFFPLRQEGIVWAGWTIGVEMIFYAAFPLIYARVRNLYSGVAMVLAMLLLWYLILAVLDLMALPAGWRESIEQWSVFRHLPIFAAGGLLYFWYARLDPADPERQSKGTMMLVAGVFTFLALIRGWLPNLLGMPYYLQGVAYGLIFAGLAQAPWRLLVNRFTAFLGKISYSLYLMHPPVVLLLVPVYRWIYAGQHSATLSFLACTALTFSIMLPLAWLGYRFIELPGIRLGRALEERWWKRPAAQAAVVRR</sequence>
<dbReference type="GO" id="GO:0016020">
    <property type="term" value="C:membrane"/>
    <property type="evidence" value="ECO:0007669"/>
    <property type="project" value="TreeGrafter"/>
</dbReference>
<organism evidence="3 4">
    <name type="scientific">Stenotrophomonas indicatrix</name>
    <dbReference type="NCBI Taxonomy" id="2045451"/>
    <lineage>
        <taxon>Bacteria</taxon>
        <taxon>Pseudomonadati</taxon>
        <taxon>Pseudomonadota</taxon>
        <taxon>Gammaproteobacteria</taxon>
        <taxon>Lysobacterales</taxon>
        <taxon>Lysobacteraceae</taxon>
        <taxon>Stenotrophomonas</taxon>
    </lineage>
</organism>
<keyword evidence="1" id="KW-1133">Transmembrane helix</keyword>
<proteinExistence type="predicted"/>
<feature type="transmembrane region" description="Helical" evidence="1">
    <location>
        <begin position="269"/>
        <end position="288"/>
    </location>
</feature>
<name>A0A1W1H1S9_9GAMM</name>
<feature type="transmembrane region" description="Helical" evidence="1">
    <location>
        <begin position="239"/>
        <end position="257"/>
    </location>
</feature>
<feature type="transmembrane region" description="Helical" evidence="1">
    <location>
        <begin position="20"/>
        <end position="38"/>
    </location>
</feature>
<dbReference type="Proteomes" id="UP000191133">
    <property type="component" value="Unassembled WGS sequence"/>
</dbReference>
<keyword evidence="3" id="KW-0808">Transferase</keyword>
<evidence type="ECO:0000256" key="1">
    <source>
        <dbReference type="SAM" id="Phobius"/>
    </source>
</evidence>
<dbReference type="EMBL" id="FWEU01000004">
    <property type="protein sequence ID" value="SLM25550.1"/>
    <property type="molecule type" value="Genomic_DNA"/>
</dbReference>
<reference evidence="4" key="1">
    <citation type="submission" date="2016-10" db="EMBL/GenBank/DDBJ databases">
        <authorList>
            <person name="Varghese N."/>
        </authorList>
    </citation>
    <scope>NUCLEOTIDE SEQUENCE [LARGE SCALE GENOMIC DNA]</scope>
    <source>
        <strain evidence="4">92MFCol6.1</strain>
    </source>
</reference>
<evidence type="ECO:0000313" key="4">
    <source>
        <dbReference type="Proteomes" id="UP000191133"/>
    </source>
</evidence>
<feature type="transmembrane region" description="Helical" evidence="1">
    <location>
        <begin position="175"/>
        <end position="198"/>
    </location>
</feature>
<dbReference type="GO" id="GO:0016747">
    <property type="term" value="F:acyltransferase activity, transferring groups other than amino-acyl groups"/>
    <property type="evidence" value="ECO:0007669"/>
    <property type="project" value="InterPro"/>
</dbReference>
<gene>
    <name evidence="3" type="ORF">SAMN04488690_3301</name>
</gene>
<feature type="transmembrane region" description="Helical" evidence="1">
    <location>
        <begin position="210"/>
        <end position="227"/>
    </location>
</feature>
<feature type="transmembrane region" description="Helical" evidence="1">
    <location>
        <begin position="327"/>
        <end position="350"/>
    </location>
</feature>
<dbReference type="GO" id="GO:0009103">
    <property type="term" value="P:lipopolysaccharide biosynthetic process"/>
    <property type="evidence" value="ECO:0007669"/>
    <property type="project" value="TreeGrafter"/>
</dbReference>
<dbReference type="PANTHER" id="PTHR23028">
    <property type="entry name" value="ACETYLTRANSFERASE"/>
    <property type="match status" value="1"/>
</dbReference>
<evidence type="ECO:0000313" key="3">
    <source>
        <dbReference type="EMBL" id="SLM25550.1"/>
    </source>
</evidence>
<feature type="transmembrane region" description="Helical" evidence="1">
    <location>
        <begin position="300"/>
        <end position="321"/>
    </location>
</feature>
<feature type="transmembrane region" description="Helical" evidence="1">
    <location>
        <begin position="143"/>
        <end position="163"/>
    </location>
</feature>
<keyword evidence="1" id="KW-0472">Membrane</keyword>
<evidence type="ECO:0000259" key="2">
    <source>
        <dbReference type="Pfam" id="PF01757"/>
    </source>
</evidence>
<feature type="transmembrane region" description="Helical" evidence="1">
    <location>
        <begin position="50"/>
        <end position="72"/>
    </location>
</feature>
<dbReference type="InterPro" id="IPR002656">
    <property type="entry name" value="Acyl_transf_3_dom"/>
</dbReference>
<dbReference type="RefSeq" id="WP_170919626.1">
    <property type="nucleotide sequence ID" value="NZ_FWEU01000004.1"/>
</dbReference>
<keyword evidence="3" id="KW-0012">Acyltransferase</keyword>
<dbReference type="Pfam" id="PF01757">
    <property type="entry name" value="Acyl_transf_3"/>
    <property type="match status" value="1"/>
</dbReference>